<keyword evidence="1" id="KW-0812">Transmembrane</keyword>
<feature type="transmembrane region" description="Helical" evidence="1">
    <location>
        <begin position="6"/>
        <end position="24"/>
    </location>
</feature>
<feature type="transmembrane region" description="Helical" evidence="1">
    <location>
        <begin position="74"/>
        <end position="93"/>
    </location>
</feature>
<evidence type="ECO:0000256" key="1">
    <source>
        <dbReference type="SAM" id="Phobius"/>
    </source>
</evidence>
<accession>A0AAW2G026</accession>
<organism evidence="2 3">
    <name type="scientific">Cardiocondyla obscurior</name>
    <dbReference type="NCBI Taxonomy" id="286306"/>
    <lineage>
        <taxon>Eukaryota</taxon>
        <taxon>Metazoa</taxon>
        <taxon>Ecdysozoa</taxon>
        <taxon>Arthropoda</taxon>
        <taxon>Hexapoda</taxon>
        <taxon>Insecta</taxon>
        <taxon>Pterygota</taxon>
        <taxon>Neoptera</taxon>
        <taxon>Endopterygota</taxon>
        <taxon>Hymenoptera</taxon>
        <taxon>Apocrita</taxon>
        <taxon>Aculeata</taxon>
        <taxon>Formicoidea</taxon>
        <taxon>Formicidae</taxon>
        <taxon>Myrmicinae</taxon>
        <taxon>Cardiocondyla</taxon>
    </lineage>
</organism>
<name>A0AAW2G026_9HYME</name>
<keyword evidence="3" id="KW-1185">Reference proteome</keyword>
<protein>
    <submittedName>
        <fullName evidence="2">Uncharacterized protein</fullName>
    </submittedName>
</protein>
<sequence length="95" mass="11937">MPFHNLHYVSFVLNYLFLLFAFNISNCCLTEKIKSKHYSVIRYTILYYIYIFKFTFNVILWFRRITEDYICIVFKNHLSIFYSFYFCIWTFYYSL</sequence>
<dbReference type="Proteomes" id="UP001430953">
    <property type="component" value="Unassembled WGS sequence"/>
</dbReference>
<evidence type="ECO:0000313" key="3">
    <source>
        <dbReference type="Proteomes" id="UP001430953"/>
    </source>
</evidence>
<keyword evidence="1" id="KW-1133">Transmembrane helix</keyword>
<reference evidence="2 3" key="1">
    <citation type="submission" date="2023-03" db="EMBL/GenBank/DDBJ databases">
        <title>High recombination rates correlate with genetic variation in Cardiocondyla obscurior ants.</title>
        <authorList>
            <person name="Errbii M."/>
        </authorList>
    </citation>
    <scope>NUCLEOTIDE SEQUENCE [LARGE SCALE GENOMIC DNA]</scope>
    <source>
        <strain evidence="2">Alpha-2009</strain>
        <tissue evidence="2">Whole body</tissue>
    </source>
</reference>
<dbReference type="AlphaFoldDB" id="A0AAW2G026"/>
<dbReference type="EMBL" id="JADYXP020000007">
    <property type="protein sequence ID" value="KAL0120491.1"/>
    <property type="molecule type" value="Genomic_DNA"/>
</dbReference>
<gene>
    <name evidence="2" type="ORF">PUN28_008315</name>
</gene>
<evidence type="ECO:0000313" key="2">
    <source>
        <dbReference type="EMBL" id="KAL0120491.1"/>
    </source>
</evidence>
<feature type="transmembrane region" description="Helical" evidence="1">
    <location>
        <begin position="45"/>
        <end position="62"/>
    </location>
</feature>
<proteinExistence type="predicted"/>
<comment type="caution">
    <text evidence="2">The sequence shown here is derived from an EMBL/GenBank/DDBJ whole genome shotgun (WGS) entry which is preliminary data.</text>
</comment>
<keyword evidence="1" id="KW-0472">Membrane</keyword>